<comment type="caution">
    <text evidence="5">The sequence shown here is derived from an EMBL/GenBank/DDBJ whole genome shotgun (WGS) entry which is preliminary data.</text>
</comment>
<dbReference type="Gene3D" id="2.60.40.3710">
    <property type="match status" value="1"/>
</dbReference>
<feature type="domain" description="DUF4082" evidence="4">
    <location>
        <begin position="157"/>
        <end position="302"/>
    </location>
</feature>
<name>A0ABW1PB20_9PSEU</name>
<feature type="chain" id="PRO_5046007215" evidence="2">
    <location>
        <begin position="38"/>
        <end position="578"/>
    </location>
</feature>
<dbReference type="InterPro" id="IPR025141">
    <property type="entry name" value="DUF4082"/>
</dbReference>
<dbReference type="InterPro" id="IPR014755">
    <property type="entry name" value="Cu-Rt/internalin_Ig-like"/>
</dbReference>
<feature type="domain" description="SbsA Ig-like" evidence="3">
    <location>
        <begin position="313"/>
        <end position="413"/>
    </location>
</feature>
<evidence type="ECO:0000256" key="2">
    <source>
        <dbReference type="SAM" id="SignalP"/>
    </source>
</evidence>
<dbReference type="Gene3D" id="2.60.40.1220">
    <property type="match status" value="1"/>
</dbReference>
<feature type="signal peptide" evidence="2">
    <location>
        <begin position="1"/>
        <end position="37"/>
    </location>
</feature>
<accession>A0ABW1PB20</accession>
<dbReference type="EMBL" id="JBHSQO010000028">
    <property type="protein sequence ID" value="MFC6092411.1"/>
    <property type="molecule type" value="Genomic_DNA"/>
</dbReference>
<keyword evidence="6" id="KW-1185">Reference proteome</keyword>
<dbReference type="Pfam" id="PF13313">
    <property type="entry name" value="DUF4082"/>
    <property type="match status" value="2"/>
</dbReference>
<reference evidence="6" key="1">
    <citation type="journal article" date="2019" name="Int. J. Syst. Evol. Microbiol.">
        <title>The Global Catalogue of Microorganisms (GCM) 10K type strain sequencing project: providing services to taxonomists for standard genome sequencing and annotation.</title>
        <authorList>
            <consortium name="The Broad Institute Genomics Platform"/>
            <consortium name="The Broad Institute Genome Sequencing Center for Infectious Disease"/>
            <person name="Wu L."/>
            <person name="Ma J."/>
        </authorList>
    </citation>
    <scope>NUCLEOTIDE SEQUENCE [LARGE SCALE GENOMIC DNA]</scope>
    <source>
        <strain evidence="6">CGMCC 4.7246</strain>
    </source>
</reference>
<dbReference type="Proteomes" id="UP001596220">
    <property type="component" value="Unassembled WGS sequence"/>
</dbReference>
<sequence length="578" mass="59860">MPSSGTDRRSGRPRARLLAIAVVVPALLMAPVAPASAADQPGVQAAALTATSPVDGAGTVALTPTVSATFTEALAEPSLQFTLAGPAGPVAGQVSLPTGTTARFVPSAPLAPGTAYTASVQADDATGTPVGPHTWTFTTGTPRGADCPCTIWDDFAMPALTTTGDTGAVELGTKVYFTSRGEVLGVRFYKGAGNNGTHTGSFWSATGQRLATGTFTGETASGWQTLLFDDPVVVEVDTTYVVSYFAPQGHYAIEVGYFGVPRRPIGYGHIQAVSDSAATPNGVFRYGGGMPVSYYQGSNYWVDVVYRHGTNGDHTRPVLDTRTPAPDATSVGLDAGLTLGFSEAVDLATSQFLLTDDGQARLAGTPTRSADGRTVTWTPAAPLAPGTRYTATVLAADVNGNVMAPTATWTFTTGAQAACPCSLFSQATVPDEPSGGQRVAVELGVRFGSSAAGSVTAVKFYKGDGDTGTHTGSLWTDQGVLLATGTFTGETASGWQTLTFDAPVPVEAGQVYVASYYSPTGQYAVNRDYFGKRGPFTSEPLWTAPGPYANGRYRTGAGFPDSHYIGNNYWVDVVFTTG</sequence>
<dbReference type="InterPro" id="IPR032812">
    <property type="entry name" value="SbsA_Ig"/>
</dbReference>
<organism evidence="5 6">
    <name type="scientific">Saccharothrix lopnurensis</name>
    <dbReference type="NCBI Taxonomy" id="1670621"/>
    <lineage>
        <taxon>Bacteria</taxon>
        <taxon>Bacillati</taxon>
        <taxon>Actinomycetota</taxon>
        <taxon>Actinomycetes</taxon>
        <taxon>Pseudonocardiales</taxon>
        <taxon>Pseudonocardiaceae</taxon>
        <taxon>Saccharothrix</taxon>
    </lineage>
</organism>
<evidence type="ECO:0000259" key="4">
    <source>
        <dbReference type="Pfam" id="PF13313"/>
    </source>
</evidence>
<keyword evidence="1 2" id="KW-0732">Signal</keyword>
<feature type="domain" description="DUF4082" evidence="4">
    <location>
        <begin position="428"/>
        <end position="571"/>
    </location>
</feature>
<dbReference type="Pfam" id="PF13205">
    <property type="entry name" value="Big_5"/>
    <property type="match status" value="2"/>
</dbReference>
<protein>
    <submittedName>
        <fullName evidence="5">DUF4082 domain-containing protein</fullName>
    </submittedName>
</protein>
<gene>
    <name evidence="5" type="ORF">ACFP3R_24330</name>
</gene>
<evidence type="ECO:0000256" key="1">
    <source>
        <dbReference type="ARBA" id="ARBA00022729"/>
    </source>
</evidence>
<dbReference type="RefSeq" id="WP_380638703.1">
    <property type="nucleotide sequence ID" value="NZ_JBHSQO010000028.1"/>
</dbReference>
<evidence type="ECO:0000259" key="3">
    <source>
        <dbReference type="Pfam" id="PF13205"/>
    </source>
</evidence>
<proteinExistence type="predicted"/>
<evidence type="ECO:0000313" key="5">
    <source>
        <dbReference type="EMBL" id="MFC6092411.1"/>
    </source>
</evidence>
<evidence type="ECO:0000313" key="6">
    <source>
        <dbReference type="Proteomes" id="UP001596220"/>
    </source>
</evidence>
<feature type="domain" description="SbsA Ig-like" evidence="3">
    <location>
        <begin position="46"/>
        <end position="139"/>
    </location>
</feature>